<reference evidence="1" key="1">
    <citation type="journal article" date="2020" name="Fungal Divers.">
        <title>Resolving the Mortierellaceae phylogeny through synthesis of multi-gene phylogenetics and phylogenomics.</title>
        <authorList>
            <person name="Vandepol N."/>
            <person name="Liber J."/>
            <person name="Desiro A."/>
            <person name="Na H."/>
            <person name="Kennedy M."/>
            <person name="Barry K."/>
            <person name="Grigoriev I.V."/>
            <person name="Miller A.N."/>
            <person name="O'Donnell K."/>
            <person name="Stajich J.E."/>
            <person name="Bonito G."/>
        </authorList>
    </citation>
    <scope>NUCLEOTIDE SEQUENCE</scope>
    <source>
        <strain evidence="1">KOD1015</strain>
    </source>
</reference>
<accession>A0A9P6KDA4</accession>
<dbReference type="EMBL" id="JAABOA010002001">
    <property type="protein sequence ID" value="KAF9580540.1"/>
    <property type="molecule type" value="Genomic_DNA"/>
</dbReference>
<dbReference type="OrthoDB" id="2444550at2759"/>
<gene>
    <name evidence="1" type="ORF">BGW38_002787</name>
</gene>
<evidence type="ECO:0000313" key="1">
    <source>
        <dbReference type="EMBL" id="KAF9580540.1"/>
    </source>
</evidence>
<evidence type="ECO:0000313" key="2">
    <source>
        <dbReference type="Proteomes" id="UP000780801"/>
    </source>
</evidence>
<organism evidence="1 2">
    <name type="scientific">Lunasporangiospora selenospora</name>
    <dbReference type="NCBI Taxonomy" id="979761"/>
    <lineage>
        <taxon>Eukaryota</taxon>
        <taxon>Fungi</taxon>
        <taxon>Fungi incertae sedis</taxon>
        <taxon>Mucoromycota</taxon>
        <taxon>Mortierellomycotina</taxon>
        <taxon>Mortierellomycetes</taxon>
        <taxon>Mortierellales</taxon>
        <taxon>Mortierellaceae</taxon>
        <taxon>Lunasporangiospora</taxon>
    </lineage>
</organism>
<sequence>MWFDNRRHMPTVPNYKHKHNYHDNNSCANGLYMHHYSSGVTPEPFTTCDNNRCQQEGTEAVCIVDCGVRIQFGAFYGVETGSVYYIDQENNYAISKLYDSKNTGDVWSIAVNRNETEYKAAPYGKVWRGHPWNYWDRVESLDSSGIWNNYQLDAYGSRKDGWFVQGSAYTGGKIWAHAPNSTTKTEYQYTYDPATRGNFGPILDLALDGDDYAWITNAYYYLYIARRPQSGNNWGGPVKLIGYYYNSISGYAYGASWGIAFDDRGNIYYGGGTGTGWMAVASARDPLNPRGIFRLRNQGVGDLASCAYPKVGARDTHGLDAA</sequence>
<keyword evidence="2" id="KW-1185">Reference proteome</keyword>
<dbReference type="Proteomes" id="UP000780801">
    <property type="component" value="Unassembled WGS sequence"/>
</dbReference>
<protein>
    <submittedName>
        <fullName evidence="1">Uncharacterized protein</fullName>
    </submittedName>
</protein>
<proteinExistence type="predicted"/>
<name>A0A9P6KDA4_9FUNG</name>
<comment type="caution">
    <text evidence="1">The sequence shown here is derived from an EMBL/GenBank/DDBJ whole genome shotgun (WGS) entry which is preliminary data.</text>
</comment>
<dbReference type="AlphaFoldDB" id="A0A9P6KDA4"/>